<evidence type="ECO:0000313" key="3">
    <source>
        <dbReference type="Proteomes" id="UP001165160"/>
    </source>
</evidence>
<feature type="region of interest" description="Disordered" evidence="1">
    <location>
        <begin position="125"/>
        <end position="175"/>
    </location>
</feature>
<dbReference type="Proteomes" id="UP001165160">
    <property type="component" value="Unassembled WGS sequence"/>
</dbReference>
<keyword evidence="3" id="KW-1185">Reference proteome</keyword>
<feature type="region of interest" description="Disordered" evidence="1">
    <location>
        <begin position="1"/>
        <end position="47"/>
    </location>
</feature>
<sequence>MTSLHPITPYFSQPHMKRPKTNLKDSTHVSESNEANPLGNPIPLLKERPVTPDIDLDLLLSSESVDAVSSDVEGSLQPPVTPMVPQFGTSRSMWGVSKSSPVLNHMRGDSHDSDADFMCFTLDLPQHEPQNPQNPAYGTELSSFPPPTSPTSPCSLLDQEPTHEPLASGAFDPSHPPPTWSSLIAGVLNSSINRDADMDYALKGMVSPKAAKCTMRRVVSDGDIKKSISQAGDDLSLTSRLLFSTPPRSSSSPSSKGKKKRVSFNESVTIYKFCKHYQDASLGEVKHSDLWWSNEDYSVFKQALLFRAHLGFPGEDDESPIKQKNSSSGRFKVCSI</sequence>
<accession>A0A9W7CGG5</accession>
<dbReference type="AlphaFoldDB" id="A0A9W7CGG5"/>
<name>A0A9W7CGG5_9STRA</name>
<protein>
    <submittedName>
        <fullName evidence="2">Uncharacterized protein</fullName>
    </submittedName>
</protein>
<evidence type="ECO:0000256" key="1">
    <source>
        <dbReference type="SAM" id="MobiDB-lite"/>
    </source>
</evidence>
<dbReference type="EMBL" id="BRXX01000313">
    <property type="protein sequence ID" value="GMI04214.1"/>
    <property type="molecule type" value="Genomic_DNA"/>
</dbReference>
<organism evidence="2 3">
    <name type="scientific">Triparma verrucosa</name>
    <dbReference type="NCBI Taxonomy" id="1606542"/>
    <lineage>
        <taxon>Eukaryota</taxon>
        <taxon>Sar</taxon>
        <taxon>Stramenopiles</taxon>
        <taxon>Ochrophyta</taxon>
        <taxon>Bolidophyceae</taxon>
        <taxon>Parmales</taxon>
        <taxon>Triparmaceae</taxon>
        <taxon>Triparma</taxon>
    </lineage>
</organism>
<evidence type="ECO:0000313" key="2">
    <source>
        <dbReference type="EMBL" id="GMI04214.1"/>
    </source>
</evidence>
<proteinExistence type="predicted"/>
<reference evidence="3" key="1">
    <citation type="journal article" date="2023" name="Commun. Biol.">
        <title>Genome analysis of Parmales, the sister group of diatoms, reveals the evolutionary specialization of diatoms from phago-mixotrophs to photoautotrophs.</title>
        <authorList>
            <person name="Ban H."/>
            <person name="Sato S."/>
            <person name="Yoshikawa S."/>
            <person name="Yamada K."/>
            <person name="Nakamura Y."/>
            <person name="Ichinomiya M."/>
            <person name="Sato N."/>
            <person name="Blanc-Mathieu R."/>
            <person name="Endo H."/>
            <person name="Kuwata A."/>
            <person name="Ogata H."/>
        </authorList>
    </citation>
    <scope>NUCLEOTIDE SEQUENCE [LARGE SCALE GENOMIC DNA]</scope>
    <source>
        <strain evidence="3">NIES 3699</strain>
    </source>
</reference>
<comment type="caution">
    <text evidence="2">The sequence shown here is derived from an EMBL/GenBank/DDBJ whole genome shotgun (WGS) entry which is preliminary data.</text>
</comment>
<gene>
    <name evidence="2" type="ORF">TrVE_jg11515</name>
</gene>